<reference evidence="1 2" key="1">
    <citation type="submission" date="2022-03" db="EMBL/GenBank/DDBJ databases">
        <authorList>
            <person name="Nunn A."/>
            <person name="Chopra R."/>
            <person name="Nunn A."/>
            <person name="Contreras Garrido A."/>
        </authorList>
    </citation>
    <scope>NUCLEOTIDE SEQUENCE [LARGE SCALE GENOMIC DNA]</scope>
</reference>
<dbReference type="EMBL" id="OU466862">
    <property type="protein sequence ID" value="CAH2071385.1"/>
    <property type="molecule type" value="Genomic_DNA"/>
</dbReference>
<evidence type="ECO:0000313" key="1">
    <source>
        <dbReference type="EMBL" id="CAH2071385.1"/>
    </source>
</evidence>
<accession>A0AAU9SVC2</accession>
<gene>
    <name evidence="1" type="ORF">TAV2_LOCUS21983</name>
</gene>
<keyword evidence="2" id="KW-1185">Reference proteome</keyword>
<protein>
    <submittedName>
        <fullName evidence="1">Uncharacterized protein</fullName>
    </submittedName>
</protein>
<proteinExistence type="predicted"/>
<dbReference type="Proteomes" id="UP000836841">
    <property type="component" value="Chromosome 6"/>
</dbReference>
<evidence type="ECO:0000313" key="2">
    <source>
        <dbReference type="Proteomes" id="UP000836841"/>
    </source>
</evidence>
<organism evidence="1 2">
    <name type="scientific">Thlaspi arvense</name>
    <name type="common">Field penny-cress</name>
    <dbReference type="NCBI Taxonomy" id="13288"/>
    <lineage>
        <taxon>Eukaryota</taxon>
        <taxon>Viridiplantae</taxon>
        <taxon>Streptophyta</taxon>
        <taxon>Embryophyta</taxon>
        <taxon>Tracheophyta</taxon>
        <taxon>Spermatophyta</taxon>
        <taxon>Magnoliopsida</taxon>
        <taxon>eudicotyledons</taxon>
        <taxon>Gunneridae</taxon>
        <taxon>Pentapetalae</taxon>
        <taxon>rosids</taxon>
        <taxon>malvids</taxon>
        <taxon>Brassicales</taxon>
        <taxon>Brassicaceae</taxon>
        <taxon>Thlaspideae</taxon>
        <taxon>Thlaspi</taxon>
    </lineage>
</organism>
<sequence length="65" mass="7709">MEEELICWTFGHRFWKFLSCCSCLTVRFQKFCCYTCLPVDEVLVLGIKESLVSLVGRGYLRYFQI</sequence>
<name>A0AAU9SVC2_THLAR</name>
<dbReference type="AlphaFoldDB" id="A0AAU9SVC2"/>